<dbReference type="AlphaFoldDB" id="A0AAV4XMC2"/>
<accession>A0AAV4XMC2</accession>
<protein>
    <submittedName>
        <fullName evidence="2">Uncharacterized protein</fullName>
    </submittedName>
</protein>
<organism evidence="2 3">
    <name type="scientific">Caerostris extrusa</name>
    <name type="common">Bark spider</name>
    <name type="synonym">Caerostris bankana</name>
    <dbReference type="NCBI Taxonomy" id="172846"/>
    <lineage>
        <taxon>Eukaryota</taxon>
        <taxon>Metazoa</taxon>
        <taxon>Ecdysozoa</taxon>
        <taxon>Arthropoda</taxon>
        <taxon>Chelicerata</taxon>
        <taxon>Arachnida</taxon>
        <taxon>Araneae</taxon>
        <taxon>Araneomorphae</taxon>
        <taxon>Entelegynae</taxon>
        <taxon>Araneoidea</taxon>
        <taxon>Araneidae</taxon>
        <taxon>Caerostris</taxon>
    </lineage>
</organism>
<evidence type="ECO:0000313" key="3">
    <source>
        <dbReference type="Proteomes" id="UP001054945"/>
    </source>
</evidence>
<proteinExistence type="predicted"/>
<feature type="compositionally biased region" description="Low complexity" evidence="1">
    <location>
        <begin position="71"/>
        <end position="84"/>
    </location>
</feature>
<dbReference type="Proteomes" id="UP001054945">
    <property type="component" value="Unassembled WGS sequence"/>
</dbReference>
<comment type="caution">
    <text evidence="2">The sequence shown here is derived from an EMBL/GenBank/DDBJ whole genome shotgun (WGS) entry which is preliminary data.</text>
</comment>
<dbReference type="EMBL" id="BPLR01017967">
    <property type="protein sequence ID" value="GIY95829.1"/>
    <property type="molecule type" value="Genomic_DNA"/>
</dbReference>
<keyword evidence="3" id="KW-1185">Reference proteome</keyword>
<feature type="region of interest" description="Disordered" evidence="1">
    <location>
        <begin position="67"/>
        <end position="91"/>
    </location>
</feature>
<evidence type="ECO:0000313" key="2">
    <source>
        <dbReference type="EMBL" id="GIY95829.1"/>
    </source>
</evidence>
<name>A0AAV4XMC2_CAEEX</name>
<sequence>MRFKNTSPVTPSRRIFSRKIRKKKVGQASSYELHLFCGTVLASFTLTYIPLLLATAHSDQNIENFDHVSDTTSPKTLTTTSPLTGHGHQAHPSLFQREEPKGIIEFNRRRLKPVYIAETDSVCEDMKETRL</sequence>
<reference evidence="2 3" key="1">
    <citation type="submission" date="2021-06" db="EMBL/GenBank/DDBJ databases">
        <title>Caerostris extrusa draft genome.</title>
        <authorList>
            <person name="Kono N."/>
            <person name="Arakawa K."/>
        </authorList>
    </citation>
    <scope>NUCLEOTIDE SEQUENCE [LARGE SCALE GENOMIC DNA]</scope>
</reference>
<evidence type="ECO:0000256" key="1">
    <source>
        <dbReference type="SAM" id="MobiDB-lite"/>
    </source>
</evidence>
<gene>
    <name evidence="2" type="ORF">CEXT_799441</name>
</gene>